<dbReference type="OrthoDB" id="9809549at2"/>
<evidence type="ECO:0000313" key="3">
    <source>
        <dbReference type="EMBL" id="TPN88953.1"/>
    </source>
</evidence>
<evidence type="ECO:0000259" key="2">
    <source>
        <dbReference type="Pfam" id="PF13180"/>
    </source>
</evidence>
<dbReference type="Proteomes" id="UP000315540">
    <property type="component" value="Unassembled WGS sequence"/>
</dbReference>
<protein>
    <submittedName>
        <fullName evidence="3">PDZ domain-containing protein</fullName>
    </submittedName>
</protein>
<proteinExistence type="predicted"/>
<dbReference type="InterPro" id="IPR053145">
    <property type="entry name" value="AB_hydrolase_Est10"/>
</dbReference>
<dbReference type="InterPro" id="IPR036034">
    <property type="entry name" value="PDZ_sf"/>
</dbReference>
<feature type="domain" description="Serine aminopeptidase S33" evidence="1">
    <location>
        <begin position="185"/>
        <end position="394"/>
    </location>
</feature>
<feature type="domain" description="PDZ" evidence="2">
    <location>
        <begin position="39"/>
        <end position="102"/>
    </location>
</feature>
<accession>A0A504JMP1</accession>
<dbReference type="GO" id="GO:0052689">
    <property type="term" value="F:carboxylic ester hydrolase activity"/>
    <property type="evidence" value="ECO:0007669"/>
    <property type="project" value="TreeGrafter"/>
</dbReference>
<organism evidence="3 4">
    <name type="scientific">Aquimarina algicola</name>
    <dbReference type="NCBI Taxonomy" id="2589995"/>
    <lineage>
        <taxon>Bacteria</taxon>
        <taxon>Pseudomonadati</taxon>
        <taxon>Bacteroidota</taxon>
        <taxon>Flavobacteriia</taxon>
        <taxon>Flavobacteriales</taxon>
        <taxon>Flavobacteriaceae</taxon>
        <taxon>Aquimarina</taxon>
    </lineage>
</organism>
<gene>
    <name evidence="3" type="ORF">FHK87_01675</name>
</gene>
<evidence type="ECO:0000259" key="1">
    <source>
        <dbReference type="Pfam" id="PF12146"/>
    </source>
</evidence>
<sequence>MQRVLFCTLFISVIFSGFCQELERRASFISKISWPDHKNPGAKIKEIIKKSPLDMAGFKAGDIIISVDDRPIITQEDWSTITFNLNSTKTTKIQAKRNHKLFTKVVRLQPLPLEKNENVETFYETVTSDYGIRQRAIITVPKENINKKNPAIILIQGLSCSSVEKYSGRSNNWVRQIKDIAEKSQMVFMRIEKPGVGDSEGDCGTVDFLTELNGYESAIQYLKDQHYVDVSKIIIYGNSMGSALAPYLATKYDLRGIISDGTFFKSWYEHMLEIERRILQIEGKTEEEIYDLMNTVYIPLYYEMLIKKRSFEEILNDHPTYKKYHRQGKNHMYGRSMHYYHQIQDFNFAKHWENIKVPIRIRWGTNDWIMTEHDNDMIIDVLKSKGHKNHKLYKYKNLDHWSTIHPNYANSYNFEPGTWEDKISQQIIDWAWEIINEE</sequence>
<keyword evidence="4" id="KW-1185">Reference proteome</keyword>
<dbReference type="InterPro" id="IPR022742">
    <property type="entry name" value="Hydrolase_4"/>
</dbReference>
<dbReference type="Gene3D" id="2.30.42.10">
    <property type="match status" value="1"/>
</dbReference>
<dbReference type="PANTHER" id="PTHR43265:SF1">
    <property type="entry name" value="ESTERASE ESTD"/>
    <property type="match status" value="1"/>
</dbReference>
<dbReference type="EMBL" id="VFWZ01000001">
    <property type="protein sequence ID" value="TPN88953.1"/>
    <property type="molecule type" value="Genomic_DNA"/>
</dbReference>
<comment type="caution">
    <text evidence="3">The sequence shown here is derived from an EMBL/GenBank/DDBJ whole genome shotgun (WGS) entry which is preliminary data.</text>
</comment>
<dbReference type="RefSeq" id="WP_140589013.1">
    <property type="nucleotide sequence ID" value="NZ_VFWZ01000001.1"/>
</dbReference>
<name>A0A504JMP1_9FLAO</name>
<dbReference type="Pfam" id="PF12146">
    <property type="entry name" value="Hydrolase_4"/>
    <property type="match status" value="1"/>
</dbReference>
<dbReference type="InterPro" id="IPR001478">
    <property type="entry name" value="PDZ"/>
</dbReference>
<dbReference type="InterPro" id="IPR029058">
    <property type="entry name" value="AB_hydrolase_fold"/>
</dbReference>
<evidence type="ECO:0000313" key="4">
    <source>
        <dbReference type="Proteomes" id="UP000315540"/>
    </source>
</evidence>
<reference evidence="3 4" key="1">
    <citation type="submission" date="2019-06" db="EMBL/GenBank/DDBJ databases">
        <authorList>
            <person name="Meng X."/>
        </authorList>
    </citation>
    <scope>NUCLEOTIDE SEQUENCE [LARGE SCALE GENOMIC DNA]</scope>
    <source>
        <strain evidence="3 4">M625</strain>
    </source>
</reference>
<dbReference type="Gene3D" id="3.40.50.1820">
    <property type="entry name" value="alpha/beta hydrolase"/>
    <property type="match status" value="1"/>
</dbReference>
<dbReference type="AlphaFoldDB" id="A0A504JMP1"/>
<dbReference type="SUPFAM" id="SSF53474">
    <property type="entry name" value="alpha/beta-Hydrolases"/>
    <property type="match status" value="1"/>
</dbReference>
<dbReference type="PANTHER" id="PTHR43265">
    <property type="entry name" value="ESTERASE ESTD"/>
    <property type="match status" value="1"/>
</dbReference>
<dbReference type="Pfam" id="PF13180">
    <property type="entry name" value="PDZ_2"/>
    <property type="match status" value="1"/>
</dbReference>
<dbReference type="SUPFAM" id="SSF50156">
    <property type="entry name" value="PDZ domain-like"/>
    <property type="match status" value="1"/>
</dbReference>